<evidence type="ECO:0000256" key="1">
    <source>
        <dbReference type="SAM" id="Phobius"/>
    </source>
</evidence>
<evidence type="ECO:0000313" key="2">
    <source>
        <dbReference type="EMBL" id="CAD2078954.1"/>
    </source>
</evidence>
<proteinExistence type="predicted"/>
<feature type="transmembrane region" description="Helical" evidence="1">
    <location>
        <begin position="131"/>
        <end position="151"/>
    </location>
</feature>
<keyword evidence="3" id="KW-1185">Reference proteome</keyword>
<protein>
    <recommendedName>
        <fullName evidence="4">Capsular polysaccharide biosynthesis protein</fullName>
    </recommendedName>
</protein>
<evidence type="ECO:0008006" key="4">
    <source>
        <dbReference type="Google" id="ProtNLM"/>
    </source>
</evidence>
<dbReference type="EMBL" id="CAJEWD010000008">
    <property type="protein sequence ID" value="CAD2078954.1"/>
    <property type="molecule type" value="Genomic_DNA"/>
</dbReference>
<organism evidence="2 3">
    <name type="scientific">Jeotgalicoccus meleagridis</name>
    <dbReference type="NCBI Taxonomy" id="2759181"/>
    <lineage>
        <taxon>Bacteria</taxon>
        <taxon>Bacillati</taxon>
        <taxon>Bacillota</taxon>
        <taxon>Bacilli</taxon>
        <taxon>Bacillales</taxon>
        <taxon>Staphylococcaceae</taxon>
        <taxon>Jeotgalicoccus</taxon>
    </lineage>
</organism>
<comment type="caution">
    <text evidence="2">The sequence shown here is derived from an EMBL/GenBank/DDBJ whole genome shotgun (WGS) entry which is preliminary data.</text>
</comment>
<keyword evidence="1" id="KW-0472">Membrane</keyword>
<dbReference type="AlphaFoldDB" id="A0A6V7RN51"/>
<dbReference type="Proteomes" id="UP000589351">
    <property type="component" value="Unassembled WGS sequence"/>
</dbReference>
<evidence type="ECO:0000313" key="3">
    <source>
        <dbReference type="Proteomes" id="UP000589351"/>
    </source>
</evidence>
<keyword evidence="1" id="KW-1133">Transmembrane helix</keyword>
<dbReference type="RefSeq" id="WP_185126011.1">
    <property type="nucleotide sequence ID" value="NZ_CAJEWD010000008.1"/>
</dbReference>
<keyword evidence="1" id="KW-0812">Transmembrane</keyword>
<feature type="transmembrane region" description="Helical" evidence="1">
    <location>
        <begin position="7"/>
        <end position="29"/>
    </location>
</feature>
<reference evidence="2 3" key="1">
    <citation type="submission" date="2020-07" db="EMBL/GenBank/DDBJ databases">
        <authorList>
            <person name="Criscuolo A."/>
        </authorList>
    </citation>
    <scope>NUCLEOTIDE SEQUENCE [LARGE SCALE GENOMIC DNA]</scope>
    <source>
        <strain evidence="2">CIP111649</strain>
    </source>
</reference>
<gene>
    <name evidence="2" type="ORF">JEODO184_01539</name>
</gene>
<name>A0A6V7RN51_9STAP</name>
<sequence>MYFLKKHILNIIICMLVFGVLSTVVNIFIPPSNTTYEEYYTLETTLEPNSIANLNIALAESVNEASDKVELVNVDGQANSDILNLTITTETGLDYESIKAEAMDVLSEEGFTTGEELSSKTYITENTELKMMIILFGLLIGGIVGIIRAAADNSISTEEDIEHYLNERTLGTF</sequence>
<accession>A0A6V7RN51</accession>